<dbReference type="SUPFAM" id="SSF52833">
    <property type="entry name" value="Thioredoxin-like"/>
    <property type="match status" value="1"/>
</dbReference>
<dbReference type="PROSITE" id="PS51352">
    <property type="entry name" value="THIOREDOXIN_2"/>
    <property type="match status" value="1"/>
</dbReference>
<reference evidence="2 3" key="1">
    <citation type="submission" date="2012-10" db="EMBL/GenBank/DDBJ databases">
        <authorList>
            <person name="Zafar N."/>
            <person name="Inman J."/>
            <person name="Hall N."/>
            <person name="Lorenzi H."/>
            <person name="Caler E."/>
        </authorList>
    </citation>
    <scope>NUCLEOTIDE SEQUENCE [LARGE SCALE GENOMIC DNA]</scope>
    <source>
        <strain evidence="2 3">IP1</strain>
    </source>
</reference>
<dbReference type="RefSeq" id="XP_004183616.1">
    <property type="nucleotide sequence ID" value="XM_004183568.1"/>
</dbReference>
<dbReference type="KEGG" id="eiv:EIN_065250"/>
<accession>A0A0A1TXL7</accession>
<dbReference type="EMBL" id="KB207140">
    <property type="protein sequence ID" value="ELP84270.1"/>
    <property type="molecule type" value="Genomic_DNA"/>
</dbReference>
<dbReference type="InterPro" id="IPR036249">
    <property type="entry name" value="Thioredoxin-like_sf"/>
</dbReference>
<proteinExistence type="predicted"/>
<name>A0A0A1TXL7_ENTIV</name>
<evidence type="ECO:0000313" key="2">
    <source>
        <dbReference type="EMBL" id="ELP84270.1"/>
    </source>
</evidence>
<gene>
    <name evidence="2" type="ORF">EIN_065250</name>
</gene>
<feature type="domain" description="Thioredoxin" evidence="1">
    <location>
        <begin position="19"/>
        <end position="145"/>
    </location>
</feature>
<dbReference type="InterPro" id="IPR013766">
    <property type="entry name" value="Thioredoxin_domain"/>
</dbReference>
<dbReference type="VEuPathDB" id="AmoebaDB:EIN_065250"/>
<dbReference type="InterPro" id="IPR050620">
    <property type="entry name" value="Thioredoxin_H-type-like"/>
</dbReference>
<dbReference type="PANTHER" id="PTHR10438:SF463">
    <property type="entry name" value="THIOREDOXIN"/>
    <property type="match status" value="1"/>
</dbReference>
<dbReference type="PANTHER" id="PTHR10438">
    <property type="entry name" value="THIOREDOXIN"/>
    <property type="match status" value="1"/>
</dbReference>
<evidence type="ECO:0000313" key="3">
    <source>
        <dbReference type="Proteomes" id="UP000014680"/>
    </source>
</evidence>
<dbReference type="Proteomes" id="UP000014680">
    <property type="component" value="Unassembled WGS sequence"/>
</dbReference>
<keyword evidence="3" id="KW-1185">Reference proteome</keyword>
<dbReference type="Pfam" id="PF00085">
    <property type="entry name" value="Thioredoxin"/>
    <property type="match status" value="1"/>
</dbReference>
<dbReference type="Gene3D" id="3.40.30.10">
    <property type="entry name" value="Glutaredoxin"/>
    <property type="match status" value="1"/>
</dbReference>
<dbReference type="OrthoDB" id="10263751at2759"/>
<dbReference type="OMA" id="HTINRIM"/>
<dbReference type="AlphaFoldDB" id="A0A0A1TXL7"/>
<dbReference type="CDD" id="cd02947">
    <property type="entry name" value="TRX_family"/>
    <property type="match status" value="1"/>
</dbReference>
<sequence length="153" mass="17737">MLKKRKVIFTKTRQTLLLVLINKEMLVYFLIKTTEKHTINRIMEATSLDNFKKLVSQGRSVVFISTSSCPSCRSIRPYFIQKATENEKSSLHFVLVNITDIPEFKDILQVRTVPTFASFLDGKPVKTFSGNYRDELDRFVEKNLRMTLSTPPQ</sequence>
<organism evidence="2 3">
    <name type="scientific">Entamoeba invadens IP1</name>
    <dbReference type="NCBI Taxonomy" id="370355"/>
    <lineage>
        <taxon>Eukaryota</taxon>
        <taxon>Amoebozoa</taxon>
        <taxon>Evosea</taxon>
        <taxon>Archamoebae</taxon>
        <taxon>Mastigamoebida</taxon>
        <taxon>Entamoebidae</taxon>
        <taxon>Entamoeba</taxon>
    </lineage>
</organism>
<dbReference type="GeneID" id="14883259"/>
<protein>
    <recommendedName>
        <fullName evidence="1">Thioredoxin domain-containing protein</fullName>
    </recommendedName>
</protein>
<evidence type="ECO:0000259" key="1">
    <source>
        <dbReference type="PROSITE" id="PS51352"/>
    </source>
</evidence>